<dbReference type="GO" id="GO:0005886">
    <property type="term" value="C:plasma membrane"/>
    <property type="evidence" value="ECO:0007669"/>
    <property type="project" value="UniProtKB-SubCell"/>
</dbReference>
<keyword evidence="4 8" id="KW-0812">Transmembrane</keyword>
<feature type="transmembrane region" description="Helical" evidence="8">
    <location>
        <begin position="234"/>
        <end position="257"/>
    </location>
</feature>
<feature type="transmembrane region" description="Helical" evidence="8">
    <location>
        <begin position="95"/>
        <end position="115"/>
    </location>
</feature>
<organism evidence="9 10">
    <name type="scientific">Legionella fallonii LLAP-10</name>
    <dbReference type="NCBI Taxonomy" id="1212491"/>
    <lineage>
        <taxon>Bacteria</taxon>
        <taxon>Pseudomonadati</taxon>
        <taxon>Pseudomonadota</taxon>
        <taxon>Gammaproteobacteria</taxon>
        <taxon>Legionellales</taxon>
        <taxon>Legionellaceae</taxon>
        <taxon>Legionella</taxon>
    </lineage>
</organism>
<keyword evidence="10" id="KW-1185">Reference proteome</keyword>
<dbReference type="STRING" id="1212491.LFA_0784"/>
<dbReference type="HOGENOM" id="CLU_023982_3_1_6"/>
<feature type="binding site" evidence="7">
    <location>
        <position position="209"/>
    </location>
    <ligand>
        <name>Mg(2+)</name>
        <dbReference type="ChEBI" id="CHEBI:18420"/>
    </ligand>
</feature>
<dbReference type="EMBL" id="LN614827">
    <property type="protein sequence ID" value="CEG56232.1"/>
    <property type="molecule type" value="Genomic_DNA"/>
</dbReference>
<evidence type="ECO:0000256" key="3">
    <source>
        <dbReference type="ARBA" id="ARBA00022679"/>
    </source>
</evidence>
<comment type="cofactor">
    <cofactor evidence="7">
        <name>Mg(2+)</name>
        <dbReference type="ChEBI" id="CHEBI:18420"/>
    </cofactor>
</comment>
<feature type="binding site" evidence="7">
    <location>
        <position position="149"/>
    </location>
    <ligand>
        <name>Mg(2+)</name>
        <dbReference type="ChEBI" id="CHEBI:18420"/>
    </ligand>
</feature>
<dbReference type="CDD" id="cd06854">
    <property type="entry name" value="GT_WbpL_WbcO_like"/>
    <property type="match status" value="1"/>
</dbReference>
<feature type="transmembrane region" description="Helical" evidence="8">
    <location>
        <begin position="73"/>
        <end position="89"/>
    </location>
</feature>
<feature type="transmembrane region" description="Helical" evidence="8">
    <location>
        <begin position="307"/>
        <end position="327"/>
    </location>
</feature>
<dbReference type="OrthoDB" id="9783652at2"/>
<dbReference type="PANTHER" id="PTHR22926:SF3">
    <property type="entry name" value="UNDECAPRENYL-PHOSPHATE ALPHA-N-ACETYLGLUCOSAMINYL 1-PHOSPHATE TRANSFERASE"/>
    <property type="match status" value="1"/>
</dbReference>
<keyword evidence="6 8" id="KW-0472">Membrane</keyword>
<dbReference type="PANTHER" id="PTHR22926">
    <property type="entry name" value="PHOSPHO-N-ACETYLMURAMOYL-PENTAPEPTIDE-TRANSFERASE"/>
    <property type="match status" value="1"/>
</dbReference>
<dbReference type="GO" id="GO:0046872">
    <property type="term" value="F:metal ion binding"/>
    <property type="evidence" value="ECO:0007669"/>
    <property type="project" value="UniProtKB-KW"/>
</dbReference>
<keyword evidence="7" id="KW-0479">Metal-binding</keyword>
<evidence type="ECO:0000256" key="1">
    <source>
        <dbReference type="ARBA" id="ARBA00004651"/>
    </source>
</evidence>
<dbReference type="InterPro" id="IPR000715">
    <property type="entry name" value="Glycosyl_transferase_4"/>
</dbReference>
<feature type="transmembrane region" description="Helical" evidence="8">
    <location>
        <begin position="122"/>
        <end position="145"/>
    </location>
</feature>
<dbReference type="KEGG" id="lfa:LFA_0784"/>
<accession>A0A098G190</accession>
<evidence type="ECO:0000256" key="2">
    <source>
        <dbReference type="ARBA" id="ARBA00022475"/>
    </source>
</evidence>
<evidence type="ECO:0000256" key="7">
    <source>
        <dbReference type="PIRSR" id="PIRSR600715-1"/>
    </source>
</evidence>
<evidence type="ECO:0000313" key="9">
    <source>
        <dbReference type="EMBL" id="CEG56232.1"/>
    </source>
</evidence>
<reference evidence="10" key="1">
    <citation type="submission" date="2014-09" db="EMBL/GenBank/DDBJ databases">
        <authorList>
            <person name="Gomez-Valero L."/>
        </authorList>
    </citation>
    <scope>NUCLEOTIDE SEQUENCE [LARGE SCALE GENOMIC DNA]</scope>
    <source>
        <strain evidence="10">ATCC700992</strain>
    </source>
</reference>
<gene>
    <name evidence="9" type="ORF">LFA_0784</name>
</gene>
<proteinExistence type="predicted"/>
<keyword evidence="5 8" id="KW-1133">Transmembrane helix</keyword>
<evidence type="ECO:0000256" key="8">
    <source>
        <dbReference type="SAM" id="Phobius"/>
    </source>
</evidence>
<keyword evidence="3 9" id="KW-0808">Transferase</keyword>
<keyword evidence="7" id="KW-0460">Magnesium</keyword>
<dbReference type="Proteomes" id="UP000032430">
    <property type="component" value="Chromosome I"/>
</dbReference>
<dbReference type="RefSeq" id="WP_157010269.1">
    <property type="nucleotide sequence ID" value="NZ_LN614827.1"/>
</dbReference>
<feature type="transmembrane region" description="Helical" evidence="8">
    <location>
        <begin position="48"/>
        <end position="66"/>
    </location>
</feature>
<feature type="transmembrane region" description="Helical" evidence="8">
    <location>
        <begin position="165"/>
        <end position="198"/>
    </location>
</feature>
<feature type="transmembrane region" description="Helical" evidence="8">
    <location>
        <begin position="210"/>
        <end position="228"/>
    </location>
</feature>
<feature type="transmembrane region" description="Helical" evidence="8">
    <location>
        <begin position="277"/>
        <end position="301"/>
    </location>
</feature>
<dbReference type="Pfam" id="PF00953">
    <property type="entry name" value="Glycos_transf_4"/>
    <property type="match status" value="1"/>
</dbReference>
<dbReference type="GO" id="GO:0071555">
    <property type="term" value="P:cell wall organization"/>
    <property type="evidence" value="ECO:0007669"/>
    <property type="project" value="TreeGrafter"/>
</dbReference>
<name>A0A098G190_9GAMM</name>
<evidence type="ECO:0000256" key="6">
    <source>
        <dbReference type="ARBA" id="ARBA00023136"/>
    </source>
</evidence>
<dbReference type="GO" id="GO:0044038">
    <property type="term" value="P:cell wall macromolecule biosynthetic process"/>
    <property type="evidence" value="ECO:0007669"/>
    <property type="project" value="TreeGrafter"/>
</dbReference>
<comment type="subcellular location">
    <subcellularLocation>
        <location evidence="1">Cell membrane</location>
        <topology evidence="1">Multi-pass membrane protein</topology>
    </subcellularLocation>
</comment>
<evidence type="ECO:0000256" key="4">
    <source>
        <dbReference type="ARBA" id="ARBA00022692"/>
    </source>
</evidence>
<dbReference type="GO" id="GO:0009103">
    <property type="term" value="P:lipopolysaccharide biosynthetic process"/>
    <property type="evidence" value="ECO:0007669"/>
    <property type="project" value="TreeGrafter"/>
</dbReference>
<dbReference type="AlphaFoldDB" id="A0A098G190"/>
<sequence length="339" mass="38644">MNLIFSIFCILFSVALTKLFCVFAQNTSLMDQPNERSLHLKPTIRGGGIIFIGLPLIALPILCEFTKTPVSEFYVLLISSVLLAVVSFLDDLYNLAVKSKFLVQLLVALLIVLFMRPNQLDFVLFSITNQYIIAPFLFMTVLWAINHFNFMDGLDGFCASQAMFLFAAYALLFGLYGAVMYQDFCFIFICSLVGFLIFNFPPAKLFMGDVGSATLGLIIFCMALIAQQKYQVPILFWLMLNCLFLFDATVTLLRRIIKKEKWASPHRKHAYQRLRQFGVNARTILFGQLVINSVFLVLVLLSRANMIHIGLLLLLELGFISLMYYLIEKLFPMFQQVKS</sequence>
<dbReference type="GO" id="GO:0016780">
    <property type="term" value="F:phosphotransferase activity, for other substituted phosphate groups"/>
    <property type="evidence" value="ECO:0007669"/>
    <property type="project" value="InterPro"/>
</dbReference>
<evidence type="ECO:0000256" key="5">
    <source>
        <dbReference type="ARBA" id="ARBA00022989"/>
    </source>
</evidence>
<dbReference type="EC" id="2.7.8.13" evidence="9"/>
<evidence type="ECO:0000313" key="10">
    <source>
        <dbReference type="Proteomes" id="UP000032430"/>
    </source>
</evidence>
<protein>
    <submittedName>
        <fullName evidence="9">Phospho-N-acetylmuramoyl-pentapeptide-transferase</fullName>
        <ecNumber evidence="9">2.7.8.13</ecNumber>
    </submittedName>
</protein>
<keyword evidence="2" id="KW-1003">Cell membrane</keyword>